<name>A0A383RE04_PAEAL</name>
<proteinExistence type="predicted"/>
<dbReference type="AlphaFoldDB" id="A0A383RE04"/>
<accession>A0A383RE04</accession>
<evidence type="ECO:0000256" key="1">
    <source>
        <dbReference type="SAM" id="SignalP"/>
    </source>
</evidence>
<evidence type="ECO:0000313" key="3">
    <source>
        <dbReference type="Proteomes" id="UP000304148"/>
    </source>
</evidence>
<reference evidence="3" key="1">
    <citation type="submission" date="2018-08" db="EMBL/GenBank/DDBJ databases">
        <authorList>
            <person name="Chevrot R."/>
        </authorList>
    </citation>
    <scope>NUCLEOTIDE SEQUENCE [LARGE SCALE GENOMIC DNA]</scope>
</reference>
<feature type="signal peptide" evidence="1">
    <location>
        <begin position="1"/>
        <end position="25"/>
    </location>
</feature>
<evidence type="ECO:0000313" key="2">
    <source>
        <dbReference type="EMBL" id="SYX85210.1"/>
    </source>
</evidence>
<protein>
    <submittedName>
        <fullName evidence="2">Uncharacterized protein</fullName>
    </submittedName>
</protein>
<organism evidence="2 3">
    <name type="scientific">Paenibacillus alvei</name>
    <name type="common">Bacillus alvei</name>
    <dbReference type="NCBI Taxonomy" id="44250"/>
    <lineage>
        <taxon>Bacteria</taxon>
        <taxon>Bacillati</taxon>
        <taxon>Bacillota</taxon>
        <taxon>Bacilli</taxon>
        <taxon>Bacillales</taxon>
        <taxon>Paenibacillaceae</taxon>
        <taxon>Paenibacillus</taxon>
    </lineage>
</organism>
<gene>
    <name evidence="2" type="ORF">PBLR_13632</name>
</gene>
<feature type="chain" id="PRO_5016954652" evidence="1">
    <location>
        <begin position="26"/>
        <end position="315"/>
    </location>
</feature>
<dbReference type="RefSeq" id="WP_138186908.1">
    <property type="nucleotide sequence ID" value="NZ_LS992241.1"/>
</dbReference>
<keyword evidence="1" id="KW-0732">Signal</keyword>
<sequence>MLKRNMTIMLLFTLILSLFASTGSAYRNAIDEQSNPLLDSKEVLNYLFWTKDDKLKADVALLQTALGLSDQQMTQLKDMGLKERNSARALQLQSQSLTVDSYNAKADTLFQVRNAALQSLLQDKYTSFEEWMTKWWADEKEYRNTWLKTKYSANADVPRISGIFATQYDPDISGSYEVALPDKYIKFANKGWISNIPVQLRGTYGNPKYVVNVYNPNTVKSALGVEVKDVGPWNVDDNYWDTANGSNPRRFGSGLALGTPASTAAYYNNWNNGKDAQGRKVLNPAGIDLSPGVAATLGLATNENAWIDVRYEYLP</sequence>
<dbReference type="Proteomes" id="UP000304148">
    <property type="component" value="Chromosome"/>
</dbReference>
<dbReference type="EMBL" id="LS992241">
    <property type="protein sequence ID" value="SYX85210.1"/>
    <property type="molecule type" value="Genomic_DNA"/>
</dbReference>